<feature type="domain" description="tRNA pseudouridylate synthase B C-terminal" evidence="7">
    <location>
        <begin position="189"/>
        <end position="220"/>
    </location>
</feature>
<dbReference type="AlphaFoldDB" id="A0A7T5VCQ9"/>
<evidence type="ECO:0000313" key="8">
    <source>
        <dbReference type="EMBL" id="QQG65502.1"/>
    </source>
</evidence>
<dbReference type="InterPro" id="IPR002501">
    <property type="entry name" value="PsdUridine_synth_N"/>
</dbReference>
<evidence type="ECO:0000256" key="4">
    <source>
        <dbReference type="ARBA" id="ARBA00023235"/>
    </source>
</evidence>
<dbReference type="Proteomes" id="UP000596092">
    <property type="component" value="Chromosome"/>
</dbReference>
<keyword evidence="4 5" id="KW-0413">Isomerase</keyword>
<comment type="similarity">
    <text evidence="2 5">Belongs to the pseudouridine synthase TruB family. Type 1 subfamily.</text>
</comment>
<evidence type="ECO:0000256" key="1">
    <source>
        <dbReference type="ARBA" id="ARBA00000385"/>
    </source>
</evidence>
<comment type="function">
    <text evidence="5">Responsible for synthesis of pseudouridine from uracil-55 in the psi GC loop of transfer RNAs.</text>
</comment>
<comment type="catalytic activity">
    <reaction evidence="1 5">
        <text>uridine(55) in tRNA = pseudouridine(55) in tRNA</text>
        <dbReference type="Rhea" id="RHEA:42532"/>
        <dbReference type="Rhea" id="RHEA-COMP:10101"/>
        <dbReference type="Rhea" id="RHEA-COMP:10102"/>
        <dbReference type="ChEBI" id="CHEBI:65314"/>
        <dbReference type="ChEBI" id="CHEBI:65315"/>
        <dbReference type="EC" id="5.4.99.25"/>
    </reaction>
</comment>
<dbReference type="Gene3D" id="3.30.2350.10">
    <property type="entry name" value="Pseudouridine synthase"/>
    <property type="match status" value="1"/>
</dbReference>
<dbReference type="CDD" id="cd02573">
    <property type="entry name" value="PseudoU_synth_EcTruB"/>
    <property type="match status" value="1"/>
</dbReference>
<feature type="active site" description="Nucleophile" evidence="5">
    <location>
        <position position="52"/>
    </location>
</feature>
<dbReference type="EC" id="5.4.99.25" evidence="5"/>
<dbReference type="InterPro" id="IPR020103">
    <property type="entry name" value="PsdUridine_synth_cat_dom_sf"/>
</dbReference>
<dbReference type="PANTHER" id="PTHR13767">
    <property type="entry name" value="TRNA-PSEUDOURIDINE SYNTHASE"/>
    <property type="match status" value="1"/>
</dbReference>
<evidence type="ECO:0000256" key="5">
    <source>
        <dbReference type="HAMAP-Rule" id="MF_01080"/>
    </source>
</evidence>
<dbReference type="EMBL" id="CP054140">
    <property type="protein sequence ID" value="QQG65502.1"/>
    <property type="molecule type" value="Genomic_DNA"/>
</dbReference>
<name>A0A7T5VCQ9_9BACT</name>
<keyword evidence="9" id="KW-1185">Reference proteome</keyword>
<evidence type="ECO:0000256" key="3">
    <source>
        <dbReference type="ARBA" id="ARBA00022694"/>
    </source>
</evidence>
<dbReference type="SUPFAM" id="SSF55120">
    <property type="entry name" value="Pseudouridine synthase"/>
    <property type="match status" value="1"/>
</dbReference>
<dbReference type="GO" id="GO:0160148">
    <property type="term" value="F:tRNA pseudouridine(55) synthase activity"/>
    <property type="evidence" value="ECO:0007669"/>
    <property type="project" value="UniProtKB-EC"/>
</dbReference>
<dbReference type="Pfam" id="PF16198">
    <property type="entry name" value="TruB_C_2"/>
    <property type="match status" value="1"/>
</dbReference>
<evidence type="ECO:0000259" key="7">
    <source>
        <dbReference type="Pfam" id="PF16198"/>
    </source>
</evidence>
<dbReference type="KEGG" id="dog:HP555_06285"/>
<dbReference type="GO" id="GO:0003723">
    <property type="term" value="F:RNA binding"/>
    <property type="evidence" value="ECO:0007669"/>
    <property type="project" value="InterPro"/>
</dbReference>
<keyword evidence="3 5" id="KW-0819">tRNA processing</keyword>
<gene>
    <name evidence="5 8" type="primary">truB</name>
    <name evidence="8" type="ORF">HP555_06285</name>
</gene>
<dbReference type="InterPro" id="IPR032819">
    <property type="entry name" value="TruB_C"/>
</dbReference>
<sequence length="260" mass="28414">MKGCDVSCRDERTWTQGVFLVDKPVGLTSFALVRRIRWLLGIKKVGHAGTLDPFASGLLIVCAGREATRQINQLMAGRKTYLACLQLGAETSTLDPEGTINATCPVPHLDQTAVQACLKSYIGPQFQVPPPFSAAKHKGKPLYAYARRGILIQKEAKPIEVYRLDYLAYDAVSHQLTVLVECSPGTYIRVLAADIGRSLGCGAYLESLRRTRSGPFTVEESLSGKILLEENGLQLLCSNRRSIDEVLETIGQPSLCTCNS</sequence>
<dbReference type="InterPro" id="IPR014780">
    <property type="entry name" value="tRNA_psdUridine_synth_TruB"/>
</dbReference>
<dbReference type="GO" id="GO:0031119">
    <property type="term" value="P:tRNA pseudouridine synthesis"/>
    <property type="evidence" value="ECO:0007669"/>
    <property type="project" value="UniProtKB-UniRule"/>
</dbReference>
<dbReference type="HAMAP" id="MF_01080">
    <property type="entry name" value="TruB_bact"/>
    <property type="match status" value="1"/>
</dbReference>
<dbReference type="Pfam" id="PF01509">
    <property type="entry name" value="TruB_N"/>
    <property type="match status" value="1"/>
</dbReference>
<evidence type="ECO:0000259" key="6">
    <source>
        <dbReference type="Pfam" id="PF01509"/>
    </source>
</evidence>
<protein>
    <recommendedName>
        <fullName evidence="5">tRNA pseudouridine synthase B</fullName>
        <ecNumber evidence="5">5.4.99.25</ecNumber>
    </recommendedName>
    <alternativeName>
        <fullName evidence="5">tRNA pseudouridine(55) synthase</fullName>
        <shortName evidence="5">Psi55 synthase</shortName>
    </alternativeName>
    <alternativeName>
        <fullName evidence="5">tRNA pseudouridylate synthase</fullName>
    </alternativeName>
    <alternativeName>
        <fullName evidence="5">tRNA-uridine isomerase</fullName>
    </alternativeName>
</protein>
<evidence type="ECO:0000256" key="2">
    <source>
        <dbReference type="ARBA" id="ARBA00005642"/>
    </source>
</evidence>
<feature type="domain" description="Pseudouridine synthase II N-terminal" evidence="6">
    <location>
        <begin position="37"/>
        <end position="188"/>
    </location>
</feature>
<dbReference type="GO" id="GO:1990481">
    <property type="term" value="P:mRNA pseudouridine synthesis"/>
    <property type="evidence" value="ECO:0007669"/>
    <property type="project" value="TreeGrafter"/>
</dbReference>
<evidence type="ECO:0000313" key="9">
    <source>
        <dbReference type="Proteomes" id="UP000596092"/>
    </source>
</evidence>
<organism evidence="8 9">
    <name type="scientific">Desulfobulbus oligotrophicus</name>
    <dbReference type="NCBI Taxonomy" id="1909699"/>
    <lineage>
        <taxon>Bacteria</taxon>
        <taxon>Pseudomonadati</taxon>
        <taxon>Thermodesulfobacteriota</taxon>
        <taxon>Desulfobulbia</taxon>
        <taxon>Desulfobulbales</taxon>
        <taxon>Desulfobulbaceae</taxon>
        <taxon>Desulfobulbus</taxon>
    </lineage>
</organism>
<dbReference type="PANTHER" id="PTHR13767:SF2">
    <property type="entry name" value="PSEUDOURIDYLATE SYNTHASE TRUB1"/>
    <property type="match status" value="1"/>
</dbReference>
<dbReference type="NCBIfam" id="TIGR00431">
    <property type="entry name" value="TruB"/>
    <property type="match status" value="1"/>
</dbReference>
<reference evidence="8 9" key="1">
    <citation type="submission" date="2020-05" db="EMBL/GenBank/DDBJ databases">
        <title>Complete genome of Desulfobulbus oligotrophicus.</title>
        <authorList>
            <person name="Podar M."/>
        </authorList>
    </citation>
    <scope>NUCLEOTIDE SEQUENCE [LARGE SCALE GENOMIC DNA]</scope>
    <source>
        <strain evidence="8 9">Prop6</strain>
    </source>
</reference>
<accession>A0A7T5VCQ9</accession>
<proteinExistence type="inferred from homology"/>